<name>A0ACC3NDY6_9PEZI</name>
<evidence type="ECO:0000313" key="1">
    <source>
        <dbReference type="EMBL" id="KAK3713756.1"/>
    </source>
</evidence>
<evidence type="ECO:0000313" key="2">
    <source>
        <dbReference type="Proteomes" id="UP001281147"/>
    </source>
</evidence>
<accession>A0ACC3NDY6</accession>
<reference evidence="1" key="1">
    <citation type="submission" date="2023-07" db="EMBL/GenBank/DDBJ databases">
        <title>Black Yeasts Isolated from many extreme environments.</title>
        <authorList>
            <person name="Coleine C."/>
            <person name="Stajich J.E."/>
            <person name="Selbmann L."/>
        </authorList>
    </citation>
    <scope>NUCLEOTIDE SEQUENCE</scope>
    <source>
        <strain evidence="1">CCFEE 5714</strain>
    </source>
</reference>
<keyword evidence="2" id="KW-1185">Reference proteome</keyword>
<gene>
    <name evidence="1" type="ORF">LTR37_008242</name>
</gene>
<dbReference type="EMBL" id="JAUTXU010000060">
    <property type="protein sequence ID" value="KAK3713756.1"/>
    <property type="molecule type" value="Genomic_DNA"/>
</dbReference>
<protein>
    <submittedName>
        <fullName evidence="1">Uncharacterized protein</fullName>
    </submittedName>
</protein>
<dbReference type="Proteomes" id="UP001281147">
    <property type="component" value="Unassembled WGS sequence"/>
</dbReference>
<sequence length="629" mass="71040">MSTTNECMACCDDDKKLIQLCFEHAICGDCLRRMVQLAITDENHYPLTCGGLSCSPIDNIEVDQLLSSGNDDDRQLLDEWWAKLEEYSIPAGNRIYCASQECCSAQGQSRFINAGVFDGQPAVICPDCNSITCRLCRDLIANHEDHVCKGDDHDAAVVAYIGTIPEEERWLWQKCFSCRSWIEKAEACNHITCRCSAQFCLICGREWEEGHASCPHGCPHYAKPTYDEDGFNQLGFHKDTGLDRQGNSADPRGDREMDVYARGDRGGEFFDWGQGEYPVYGEDGYDQWGNDGDGFNRDGYNELGYDWDGYDRDGYNELGYDWDGYDREGYYEGRYNDEGYDRQGYDRRGLDADGYFDDGYDWTGFDRHGMSMQHLPQAWYDEEGFDPFGVDVWGYTRAGYDYDMRDPDGYDVDGFEIRGFNRDGFDALGYDSHGLDRSYRDREGYSSAGYDRHHRTRAGELDPWWEIAPSGGIRRVISDGPSAQLLDCDHHTRWVSGGSTCALCQWESDVFIFECQGCSAHLCPICNSTSPEEHRSNARRRHLWPGSDSFGIDGMFERIERSMALAEEMATQAPIRRRHSVCGPCGGYEATELGGAEEGDAEEEGAEVGGAREGGAEEQHQPVVYDSGW</sequence>
<organism evidence="1 2">
    <name type="scientific">Vermiconidia calcicola</name>
    <dbReference type="NCBI Taxonomy" id="1690605"/>
    <lineage>
        <taxon>Eukaryota</taxon>
        <taxon>Fungi</taxon>
        <taxon>Dikarya</taxon>
        <taxon>Ascomycota</taxon>
        <taxon>Pezizomycotina</taxon>
        <taxon>Dothideomycetes</taxon>
        <taxon>Dothideomycetidae</taxon>
        <taxon>Mycosphaerellales</taxon>
        <taxon>Extremaceae</taxon>
        <taxon>Vermiconidia</taxon>
    </lineage>
</organism>
<proteinExistence type="predicted"/>
<comment type="caution">
    <text evidence="1">The sequence shown here is derived from an EMBL/GenBank/DDBJ whole genome shotgun (WGS) entry which is preliminary data.</text>
</comment>